<proteinExistence type="predicted"/>
<sequence length="240" mass="28059">MKKLLIGLFLLSTSLFSQIEGVFSNFFKYSTIYSGFNLSSPIYQDDRYRLSMLDEDGNENWQSGEITIQRDERDLKPDYDIAFGIRKIARFPYEPKRGVKNAGVGGDWYKGKGQVNANEAATVGRVKGFEYLIKYSENRRWDMEMKSQEYFIRYLGDWFIMKYKYQDMEMEDLRYGQADLRLRKEFITDNGSFNISVGLSGRSHPVYGFAPTIIDSSWYTGSWWDFAEDEFGVDDRGYTS</sequence>
<feature type="non-terminal residue" evidence="1">
    <location>
        <position position="240"/>
    </location>
</feature>
<reference evidence="1" key="1">
    <citation type="submission" date="2018-05" db="EMBL/GenBank/DDBJ databases">
        <authorList>
            <person name="Lanie J.A."/>
            <person name="Ng W.-L."/>
            <person name="Kazmierczak K.M."/>
            <person name="Andrzejewski T.M."/>
            <person name="Davidsen T.M."/>
            <person name="Wayne K.J."/>
            <person name="Tettelin H."/>
            <person name="Glass J.I."/>
            <person name="Rusch D."/>
            <person name="Podicherti R."/>
            <person name="Tsui H.-C.T."/>
            <person name="Winkler M.E."/>
        </authorList>
    </citation>
    <scope>NUCLEOTIDE SEQUENCE</scope>
</reference>
<dbReference type="AlphaFoldDB" id="A0A382YKV5"/>
<protein>
    <submittedName>
        <fullName evidence="1">Uncharacterized protein</fullName>
    </submittedName>
</protein>
<name>A0A382YKV5_9ZZZZ</name>
<evidence type="ECO:0000313" key="1">
    <source>
        <dbReference type="EMBL" id="SVD83445.1"/>
    </source>
</evidence>
<accession>A0A382YKV5</accession>
<gene>
    <name evidence="1" type="ORF">METZ01_LOCUS436299</name>
</gene>
<organism evidence="1">
    <name type="scientific">marine metagenome</name>
    <dbReference type="NCBI Taxonomy" id="408172"/>
    <lineage>
        <taxon>unclassified sequences</taxon>
        <taxon>metagenomes</taxon>
        <taxon>ecological metagenomes</taxon>
    </lineage>
</organism>
<dbReference type="EMBL" id="UINC01176357">
    <property type="protein sequence ID" value="SVD83445.1"/>
    <property type="molecule type" value="Genomic_DNA"/>
</dbReference>